<evidence type="ECO:0000313" key="8">
    <source>
        <dbReference type="Proteomes" id="UP000728032"/>
    </source>
</evidence>
<dbReference type="InterPro" id="IPR050430">
    <property type="entry name" value="Peptidase_S1"/>
</dbReference>
<dbReference type="Proteomes" id="UP000728032">
    <property type="component" value="Unassembled WGS sequence"/>
</dbReference>
<proteinExistence type="inferred from homology"/>
<dbReference type="PANTHER" id="PTHR24276">
    <property type="entry name" value="POLYSERASE-RELATED"/>
    <property type="match status" value="1"/>
</dbReference>
<feature type="non-terminal residue" evidence="7">
    <location>
        <position position="1"/>
    </location>
</feature>
<dbReference type="InterPro" id="IPR043504">
    <property type="entry name" value="Peptidase_S1_PA_chymotrypsin"/>
</dbReference>
<dbReference type="CDD" id="cd00190">
    <property type="entry name" value="Tryp_SPc"/>
    <property type="match status" value="1"/>
</dbReference>
<evidence type="ECO:0000256" key="3">
    <source>
        <dbReference type="ARBA" id="ARBA00022825"/>
    </source>
</evidence>
<protein>
    <recommendedName>
        <fullName evidence="6">Peptidase S1 domain-containing protein</fullName>
    </recommendedName>
</protein>
<evidence type="ECO:0000256" key="5">
    <source>
        <dbReference type="ARBA" id="ARBA00024195"/>
    </source>
</evidence>
<gene>
    <name evidence="7" type="ORF">ONB1V03_LOCUS21738</name>
</gene>
<dbReference type="Pfam" id="PF00089">
    <property type="entry name" value="Trypsin"/>
    <property type="match status" value="1"/>
</dbReference>
<dbReference type="SUPFAM" id="SSF50494">
    <property type="entry name" value="Trypsin-like serine proteases"/>
    <property type="match status" value="1"/>
</dbReference>
<dbReference type="SMART" id="SM00020">
    <property type="entry name" value="Tryp_SPc"/>
    <property type="match status" value="1"/>
</dbReference>
<keyword evidence="2" id="KW-0378">Hydrolase</keyword>
<dbReference type="OrthoDB" id="6514235at2759"/>
<evidence type="ECO:0000256" key="1">
    <source>
        <dbReference type="ARBA" id="ARBA00022670"/>
    </source>
</evidence>
<keyword evidence="4" id="KW-1015">Disulfide bond</keyword>
<organism evidence="7">
    <name type="scientific">Oppiella nova</name>
    <dbReference type="NCBI Taxonomy" id="334625"/>
    <lineage>
        <taxon>Eukaryota</taxon>
        <taxon>Metazoa</taxon>
        <taxon>Ecdysozoa</taxon>
        <taxon>Arthropoda</taxon>
        <taxon>Chelicerata</taxon>
        <taxon>Arachnida</taxon>
        <taxon>Acari</taxon>
        <taxon>Acariformes</taxon>
        <taxon>Sarcoptiformes</taxon>
        <taxon>Oribatida</taxon>
        <taxon>Brachypylina</taxon>
        <taxon>Oppioidea</taxon>
        <taxon>Oppiidae</taxon>
        <taxon>Oppiella</taxon>
    </lineage>
</organism>
<dbReference type="PANTHER" id="PTHR24276:SF91">
    <property type="entry name" value="AT26814P-RELATED"/>
    <property type="match status" value="1"/>
</dbReference>
<dbReference type="FunFam" id="2.40.10.10:FF:000002">
    <property type="entry name" value="Transmembrane protease serine"/>
    <property type="match status" value="1"/>
</dbReference>
<dbReference type="GO" id="GO:0004252">
    <property type="term" value="F:serine-type endopeptidase activity"/>
    <property type="evidence" value="ECO:0007669"/>
    <property type="project" value="InterPro"/>
</dbReference>
<evidence type="ECO:0000256" key="4">
    <source>
        <dbReference type="ARBA" id="ARBA00023157"/>
    </source>
</evidence>
<keyword evidence="8" id="KW-1185">Reference proteome</keyword>
<reference evidence="7" key="1">
    <citation type="submission" date="2020-11" db="EMBL/GenBank/DDBJ databases">
        <authorList>
            <person name="Tran Van P."/>
        </authorList>
    </citation>
    <scope>NUCLEOTIDE SEQUENCE</scope>
</reference>
<evidence type="ECO:0000259" key="6">
    <source>
        <dbReference type="PROSITE" id="PS50240"/>
    </source>
</evidence>
<dbReference type="EMBL" id="CAJPVJ010043986">
    <property type="protein sequence ID" value="CAG2182317.1"/>
    <property type="molecule type" value="Genomic_DNA"/>
</dbReference>
<sequence>LDLFQVTVKCGLQNRDFNVSQVILYETFNQISEHNIALLKLDGLLELGTNDTDKIDLPEQGSDVPADTIVTLTGWGYTGTNLSLNLQTVDVPILDRHDCVTQYNSYKIITENMICTGLHVVGDDICNYDIGGPVIMNNLLVGIVSWGNECASPLYPGVFTKVGNFVDR</sequence>
<name>A0A7R9MRP4_9ACAR</name>
<evidence type="ECO:0000313" key="7">
    <source>
        <dbReference type="EMBL" id="CAD7665180.1"/>
    </source>
</evidence>
<keyword evidence="3" id="KW-0720">Serine protease</keyword>
<dbReference type="AlphaFoldDB" id="A0A7R9MRP4"/>
<dbReference type="EMBL" id="OC958811">
    <property type="protein sequence ID" value="CAD7665180.1"/>
    <property type="molecule type" value="Genomic_DNA"/>
</dbReference>
<dbReference type="GO" id="GO:0006508">
    <property type="term" value="P:proteolysis"/>
    <property type="evidence" value="ECO:0007669"/>
    <property type="project" value="UniProtKB-KW"/>
</dbReference>
<evidence type="ECO:0000256" key="2">
    <source>
        <dbReference type="ARBA" id="ARBA00022801"/>
    </source>
</evidence>
<dbReference type="InterPro" id="IPR001254">
    <property type="entry name" value="Trypsin_dom"/>
</dbReference>
<dbReference type="PROSITE" id="PS50240">
    <property type="entry name" value="TRYPSIN_DOM"/>
    <property type="match status" value="1"/>
</dbReference>
<keyword evidence="1" id="KW-0645">Protease</keyword>
<feature type="non-terminal residue" evidence="7">
    <location>
        <position position="168"/>
    </location>
</feature>
<feature type="domain" description="Peptidase S1" evidence="6">
    <location>
        <begin position="17"/>
        <end position="168"/>
    </location>
</feature>
<dbReference type="Gene3D" id="2.40.10.10">
    <property type="entry name" value="Trypsin-like serine proteases"/>
    <property type="match status" value="1"/>
</dbReference>
<dbReference type="InterPro" id="IPR009003">
    <property type="entry name" value="Peptidase_S1_PA"/>
</dbReference>
<comment type="similarity">
    <text evidence="5">Belongs to the peptidase S1 family. CLIP subfamily.</text>
</comment>
<accession>A0A7R9MRP4</accession>